<dbReference type="Proteomes" id="UP001189122">
    <property type="component" value="Unassembled WGS sequence"/>
</dbReference>
<gene>
    <name evidence="1" type="ORF">SI7747_16018639</name>
</gene>
<sequence>MYTTLIIRSSPLDLLDNLGQLRVSLRFWLHYL</sequence>
<reference evidence="1 2" key="1">
    <citation type="submission" date="2019-12" db="EMBL/GenBank/DDBJ databases">
        <authorList>
            <person name="Scholz U."/>
            <person name="Mascher M."/>
            <person name="Fiebig A."/>
        </authorList>
    </citation>
    <scope>NUCLEOTIDE SEQUENCE</scope>
</reference>
<accession>A0A7I8JPW8</accession>
<organism evidence="1">
    <name type="scientific">Spirodela intermedia</name>
    <name type="common">Intermediate duckweed</name>
    <dbReference type="NCBI Taxonomy" id="51605"/>
    <lineage>
        <taxon>Eukaryota</taxon>
        <taxon>Viridiplantae</taxon>
        <taxon>Streptophyta</taxon>
        <taxon>Embryophyta</taxon>
        <taxon>Tracheophyta</taxon>
        <taxon>Spermatophyta</taxon>
        <taxon>Magnoliopsida</taxon>
        <taxon>Liliopsida</taxon>
        <taxon>Araceae</taxon>
        <taxon>Lemnoideae</taxon>
        <taxon>Spirodela</taxon>
    </lineage>
</organism>
<keyword evidence="2" id="KW-1185">Reference proteome</keyword>
<evidence type="ECO:0000313" key="1">
    <source>
        <dbReference type="EMBL" id="CAA2633099.1"/>
    </source>
</evidence>
<dbReference type="EMBL" id="CACRZD030000016">
    <property type="protein sequence ID" value="CAA6672228.1"/>
    <property type="molecule type" value="Genomic_DNA"/>
</dbReference>
<dbReference type="EMBL" id="LR743603">
    <property type="protein sequence ID" value="CAA2633099.1"/>
    <property type="molecule type" value="Genomic_DNA"/>
</dbReference>
<name>A0A7I8JPW8_SPIIN</name>
<protein>
    <submittedName>
        <fullName evidence="1">Uncharacterized protein</fullName>
    </submittedName>
</protein>
<dbReference type="AlphaFoldDB" id="A0A7I8JPW8"/>
<evidence type="ECO:0000313" key="2">
    <source>
        <dbReference type="Proteomes" id="UP001189122"/>
    </source>
</evidence>
<proteinExistence type="predicted"/>